<keyword evidence="10 14" id="KW-0238">DNA-binding</keyword>
<evidence type="ECO:0000256" key="4">
    <source>
        <dbReference type="ARBA" id="ARBA00022695"/>
    </source>
</evidence>
<keyword evidence="9 14" id="KW-0239">DNA-directed DNA polymerase</keyword>
<keyword evidence="15" id="KW-0472">Membrane</keyword>
<dbReference type="PANTHER" id="PTHR42210:SF1">
    <property type="entry name" value="DNA POLYMERASE II LARGE SUBUNIT"/>
    <property type="match status" value="1"/>
</dbReference>
<feature type="domain" description="DNA polymerase II large subunit DP2 N-terminal" evidence="16">
    <location>
        <begin position="14"/>
        <end position="283"/>
    </location>
</feature>
<evidence type="ECO:0000256" key="9">
    <source>
        <dbReference type="ARBA" id="ARBA00022932"/>
    </source>
</evidence>
<dbReference type="GO" id="GO:0003677">
    <property type="term" value="F:DNA binding"/>
    <property type="evidence" value="ECO:0007669"/>
    <property type="project" value="UniProtKB-UniRule"/>
</dbReference>
<keyword evidence="3 14" id="KW-0808">Transferase</keyword>
<dbReference type="InterPro" id="IPR016033">
    <property type="entry name" value="PolC_DP2_N"/>
</dbReference>
<reference evidence="19 20" key="1">
    <citation type="submission" date="2018-06" db="EMBL/GenBank/DDBJ databases">
        <title>Extensive metabolic versatility and redundancy in microbially diverse, dynamic hydrothermal sediments.</title>
        <authorList>
            <person name="Dombrowski N."/>
            <person name="Teske A."/>
            <person name="Baker B.J."/>
        </authorList>
    </citation>
    <scope>NUCLEOTIDE SEQUENCE [LARGE SCALE GENOMIC DNA]</scope>
    <source>
        <strain evidence="19">B51_G17</strain>
    </source>
</reference>
<evidence type="ECO:0000256" key="3">
    <source>
        <dbReference type="ARBA" id="ARBA00022679"/>
    </source>
</evidence>
<protein>
    <recommendedName>
        <fullName evidence="14">DNA polymerase II large subunit</fullName>
        <shortName evidence="14">Pol II</shortName>
        <ecNumber evidence="14">2.7.7.7</ecNumber>
    </recommendedName>
    <alternativeName>
        <fullName evidence="14">Exodeoxyribonuclease large subunit</fullName>
        <ecNumber evidence="14">3.1.11.1</ecNumber>
    </alternativeName>
</protein>
<dbReference type="InterPro" id="IPR004475">
    <property type="entry name" value="PolC_DP2"/>
</dbReference>
<comment type="catalytic activity">
    <reaction evidence="13 14">
        <text>DNA(n) + a 2'-deoxyribonucleoside 5'-triphosphate = DNA(n+1) + diphosphate</text>
        <dbReference type="Rhea" id="RHEA:22508"/>
        <dbReference type="Rhea" id="RHEA-COMP:17339"/>
        <dbReference type="Rhea" id="RHEA-COMP:17340"/>
        <dbReference type="ChEBI" id="CHEBI:33019"/>
        <dbReference type="ChEBI" id="CHEBI:61560"/>
        <dbReference type="ChEBI" id="CHEBI:173112"/>
        <dbReference type="EC" id="2.7.7.7"/>
    </reaction>
</comment>
<feature type="domain" description="DNA polymerase II large subunit DP2 catalytic" evidence="18">
    <location>
        <begin position="707"/>
        <end position="1000"/>
    </location>
</feature>
<evidence type="ECO:0000256" key="2">
    <source>
        <dbReference type="ARBA" id="ARBA00011315"/>
    </source>
</evidence>
<organism evidence="19 20">
    <name type="scientific">Candidatus Iainarchaeum sp</name>
    <dbReference type="NCBI Taxonomy" id="3101447"/>
    <lineage>
        <taxon>Archaea</taxon>
        <taxon>Candidatus Iainarchaeota</taxon>
        <taxon>Candidatus Iainarchaeia</taxon>
        <taxon>Candidatus Iainarchaeales</taxon>
        <taxon>Candidatus Iainarchaeaceae</taxon>
        <taxon>Candidatus Iainarchaeum</taxon>
    </lineage>
</organism>
<keyword evidence="15" id="KW-1133">Transmembrane helix</keyword>
<accession>A0A497JIN5</accession>
<dbReference type="InterPro" id="IPR056172">
    <property type="entry name" value="PolC_DP2_cat_dom"/>
</dbReference>
<keyword evidence="15" id="KW-0812">Transmembrane</keyword>
<evidence type="ECO:0000313" key="20">
    <source>
        <dbReference type="Proteomes" id="UP000278031"/>
    </source>
</evidence>
<evidence type="ECO:0000259" key="17">
    <source>
        <dbReference type="Pfam" id="PF24844"/>
    </source>
</evidence>
<dbReference type="Proteomes" id="UP000278031">
    <property type="component" value="Unassembled WGS sequence"/>
</dbReference>
<gene>
    <name evidence="14" type="primary">polC</name>
    <name evidence="19" type="ORF">DRO04_00165</name>
</gene>
<evidence type="ECO:0000256" key="8">
    <source>
        <dbReference type="ARBA" id="ARBA00022839"/>
    </source>
</evidence>
<dbReference type="PANTHER" id="PTHR42210">
    <property type="entry name" value="DNA POLYMERASE II LARGE SUBUNIT"/>
    <property type="match status" value="1"/>
</dbReference>
<keyword evidence="11 14" id="KW-0511">Multifunctional enzyme</keyword>
<evidence type="ECO:0000256" key="15">
    <source>
        <dbReference type="SAM" id="Phobius"/>
    </source>
</evidence>
<dbReference type="NCBIfam" id="TIGR00354">
    <property type="entry name" value="polC"/>
    <property type="match status" value="1"/>
</dbReference>
<dbReference type="HAMAP" id="MF_00324">
    <property type="entry name" value="DNApol_II_L_arch"/>
    <property type="match status" value="1"/>
</dbReference>
<proteinExistence type="inferred from homology"/>
<dbReference type="EC" id="3.1.11.1" evidence="14"/>
<dbReference type="GO" id="GO:0006261">
    <property type="term" value="P:DNA-templated DNA replication"/>
    <property type="evidence" value="ECO:0007669"/>
    <property type="project" value="UniProtKB-UniRule"/>
</dbReference>
<evidence type="ECO:0000259" key="18">
    <source>
        <dbReference type="Pfam" id="PF24846"/>
    </source>
</evidence>
<dbReference type="Pfam" id="PF24846">
    <property type="entry name" value="PolC_DP2_cat"/>
    <property type="match status" value="1"/>
</dbReference>
<evidence type="ECO:0000313" key="19">
    <source>
        <dbReference type="EMBL" id="RLG71261.1"/>
    </source>
</evidence>
<dbReference type="Pfam" id="PF03833">
    <property type="entry name" value="PolC_DP2_N"/>
    <property type="match status" value="1"/>
</dbReference>
<dbReference type="GO" id="GO:0008310">
    <property type="term" value="F:single-stranded DNA 3'-5' DNA exonuclease activity"/>
    <property type="evidence" value="ECO:0007669"/>
    <property type="project" value="UniProtKB-EC"/>
</dbReference>
<evidence type="ECO:0000259" key="16">
    <source>
        <dbReference type="Pfam" id="PF03833"/>
    </source>
</evidence>
<comment type="similarity">
    <text evidence="1 14">Belongs to the archaeal DNA polymerase II family.</text>
</comment>
<evidence type="ECO:0000256" key="7">
    <source>
        <dbReference type="ARBA" id="ARBA00022801"/>
    </source>
</evidence>
<keyword evidence="8 14" id="KW-0269">Exonuclease</keyword>
<dbReference type="PIRSF" id="PIRSF016275">
    <property type="entry name" value="PolC_DP2"/>
    <property type="match status" value="1"/>
</dbReference>
<keyword evidence="4 14" id="KW-0548">Nucleotidyltransferase</keyword>
<evidence type="ECO:0000256" key="5">
    <source>
        <dbReference type="ARBA" id="ARBA00022705"/>
    </source>
</evidence>
<dbReference type="AlphaFoldDB" id="A0A497JIN5"/>
<comment type="function">
    <text evidence="12 14">Possesses two activities: a DNA synthesis (polymerase) and an exonucleolytic activity that degrades single-stranded DNA in the 3'- to 5'-direction. Has a template-primer preference which is characteristic of a replicative DNA polymerase.</text>
</comment>
<keyword evidence="5 14" id="KW-0235">DNA replication</keyword>
<dbReference type="NCBIfam" id="NF003103">
    <property type="entry name" value="PRK04023.1"/>
    <property type="match status" value="1"/>
</dbReference>
<evidence type="ECO:0000256" key="1">
    <source>
        <dbReference type="ARBA" id="ARBA00011053"/>
    </source>
</evidence>
<comment type="caution">
    <text evidence="19">The sequence shown here is derived from an EMBL/GenBank/DDBJ whole genome shotgun (WGS) entry which is preliminary data.</text>
</comment>
<comment type="subunit">
    <text evidence="2 14">Heterodimer of a large subunit and a small subunit.</text>
</comment>
<dbReference type="EMBL" id="QMWP01000002">
    <property type="protein sequence ID" value="RLG71261.1"/>
    <property type="molecule type" value="Genomic_DNA"/>
</dbReference>
<evidence type="ECO:0000256" key="14">
    <source>
        <dbReference type="HAMAP-Rule" id="MF_00324"/>
    </source>
</evidence>
<dbReference type="EC" id="2.7.7.7" evidence="14"/>
<dbReference type="InterPro" id="IPR056171">
    <property type="entry name" value="PolC_DP2_central_dom"/>
</dbReference>
<evidence type="ECO:0000256" key="13">
    <source>
        <dbReference type="ARBA" id="ARBA00049244"/>
    </source>
</evidence>
<feature type="domain" description="DNA polymerase II large subunit DP2 central" evidence="17">
    <location>
        <begin position="289"/>
        <end position="670"/>
    </location>
</feature>
<dbReference type="Pfam" id="PF24844">
    <property type="entry name" value="PolC_DP2_central"/>
    <property type="match status" value="1"/>
</dbReference>
<evidence type="ECO:0000256" key="6">
    <source>
        <dbReference type="ARBA" id="ARBA00022722"/>
    </source>
</evidence>
<dbReference type="GO" id="GO:0003887">
    <property type="term" value="F:DNA-directed DNA polymerase activity"/>
    <property type="evidence" value="ECO:0007669"/>
    <property type="project" value="UniProtKB-UniRule"/>
</dbReference>
<keyword evidence="6 14" id="KW-0540">Nuclease</keyword>
<name>A0A497JIN5_9ARCH</name>
<keyword evidence="7 14" id="KW-0378">Hydrolase</keyword>
<evidence type="ECO:0000256" key="10">
    <source>
        <dbReference type="ARBA" id="ARBA00023125"/>
    </source>
</evidence>
<feature type="transmembrane region" description="Helical" evidence="15">
    <location>
        <begin position="1123"/>
        <end position="1145"/>
    </location>
</feature>
<sequence length="1147" mass="131060">MYSFNAPMDSSTKKYYEKLATEVWKQYEVAKNARAKGYDPSTEVECKPVSDLAQRAETIVGLKGLAKRYREIIKEKPKRIEAIFQIFEEIIKQKWIEIPDLEKRIELAIKAGLVLITEGVVVSPLDGLPKICISKNYDGSKYVDIYFAGPIRAAGGSATVMPLILGDYARKLLGLERYKPTKEEVERYVEEITLYQERLARQYRLTEEEIRIIIQGCPVCINGVPTEEQEVSTYRDLERIPTNRIRGGMCLVVSEGIALKAMKILKWANYLGLDWSWLEKIIKVEKTAEKVEIKPNEKYLEGMAAGRPVLAYPSMVGGFRLRYGRCRNTGCMAKGIHPALMYLLDEFIAVGTHVKVERPGKAAQLFPCNSIEPPIVKLKDGSVIKVKTIEEATKVRDDVEKILFLGDMLVAVGDFRKSAHPLLKSPYVEEWWLLEAKEAAKKKNIALDGEIIKTKGLNLNFDKAIELSEKLNLPLHPKFIFYYKNLKKDDILKLSNAVRDAETRNGLMLLDKSVKEILEKILVEHKVEGDMLLISNEDGKALWRTFYNSKNVEEIVKSKEDILEILSEIAGVRIMDKCGSFIGARMGRPEQAREREMKGKPQVLFPVGWYGGNQRSIQKAIEYLEKTGKKLRAEVVLFQCPKCKELSIFPYCRKCNSRAVMLRECPSCHRLMLKEECSICKKRTLCYNEREINLKEMFEEAVKHVGKVDNVKGVKGLMSGKKIPEMLEKGILRAKYNLHVFRDGTCRFELLNAPLTHFKPKEINVSVEKLRELGYEKDINGNELVDENQMVELKPQDVIVNENAGEWLLRMSKFIDELLEKVYGLEAYFKAESKEDLIGQLIVCLAPHTSAGIVGRVIGFSKTRLGWGHPYFFMATRRNFDGDQNSIMLLMDALLNFSISYLADKSGGKMDAPLVITIALDPTEIDDEVYEMEVCKEYPLEFYYETLKNGSPFIESVPTVGKKLSKEDQYINFFYTHETDNFCNGPIKTAYVKLKTMEEKILAQDKLQKRIAAVNAKDALERVLSNHFLPDIIGNARAFSRQKFRCTKCNSKYRRIPLNGKCSKCGNELILTIAEGTVKKYLEIAKKIVSENELSTYITQRIALIEEEVNTIFRKMDKRQRSLSDFFSLIFFLLFLLLMGLPVFFPG</sequence>
<evidence type="ECO:0000256" key="11">
    <source>
        <dbReference type="ARBA" id="ARBA00023268"/>
    </source>
</evidence>
<comment type="catalytic activity">
    <reaction evidence="14">
        <text>Exonucleolytic cleavage in the 3'- to 5'-direction to yield nucleoside 5'-phosphates.</text>
        <dbReference type="EC" id="3.1.11.1"/>
    </reaction>
</comment>
<evidence type="ECO:0000256" key="12">
    <source>
        <dbReference type="ARBA" id="ARBA00025068"/>
    </source>
</evidence>
<dbReference type="GO" id="GO:0006308">
    <property type="term" value="P:DNA catabolic process"/>
    <property type="evidence" value="ECO:0007669"/>
    <property type="project" value="UniProtKB-UniRule"/>
</dbReference>